<dbReference type="EMBL" id="KN126198">
    <property type="protein sequence ID" value="KFU87415.1"/>
    <property type="molecule type" value="Genomic_DNA"/>
</dbReference>
<dbReference type="Proteomes" id="UP000031515">
    <property type="component" value="Unassembled WGS sequence"/>
</dbReference>
<protein>
    <submittedName>
        <fullName evidence="2">Uncharacterized protein</fullName>
    </submittedName>
</protein>
<organism evidence="2 3">
    <name type="scientific">Chaetura pelagica</name>
    <name type="common">Chimney swift</name>
    <name type="synonym">Hirundo pelagica</name>
    <dbReference type="NCBI Taxonomy" id="8897"/>
    <lineage>
        <taxon>Eukaryota</taxon>
        <taxon>Metazoa</taxon>
        <taxon>Chordata</taxon>
        <taxon>Craniata</taxon>
        <taxon>Vertebrata</taxon>
        <taxon>Euteleostomi</taxon>
        <taxon>Archelosauria</taxon>
        <taxon>Archosauria</taxon>
        <taxon>Dinosauria</taxon>
        <taxon>Saurischia</taxon>
        <taxon>Theropoda</taxon>
        <taxon>Coelurosauria</taxon>
        <taxon>Aves</taxon>
        <taxon>Neognathae</taxon>
        <taxon>Neoaves</taxon>
        <taxon>Strisores</taxon>
        <taxon>Apodiformes</taxon>
        <taxon>Apodidae</taxon>
        <taxon>Apodinae</taxon>
        <taxon>Chaetura</taxon>
    </lineage>
</organism>
<name>A0A093DGY1_CHAPE</name>
<sequence>MRSRRTFSSFLFGFVRKQIIKEALLFPGKQTNKQQVRNKRTACPSSPEERGCENMNPNITLFNSQIKHWKKKK</sequence>
<accession>A0A093DGY1</accession>
<evidence type="ECO:0000313" key="2">
    <source>
        <dbReference type="EMBL" id="KFU87415.1"/>
    </source>
</evidence>
<feature type="non-terminal residue" evidence="2">
    <location>
        <position position="73"/>
    </location>
</feature>
<evidence type="ECO:0000313" key="3">
    <source>
        <dbReference type="Proteomes" id="UP000031515"/>
    </source>
</evidence>
<keyword evidence="3" id="KW-1185">Reference proteome</keyword>
<proteinExistence type="predicted"/>
<evidence type="ECO:0000256" key="1">
    <source>
        <dbReference type="SAM" id="MobiDB-lite"/>
    </source>
</evidence>
<feature type="region of interest" description="Disordered" evidence="1">
    <location>
        <begin position="31"/>
        <end position="57"/>
    </location>
</feature>
<reference evidence="3" key="2">
    <citation type="journal article" date="2014" name="Science">
        <title>Comparative genomics reveals insights into avian genome evolution and adaptation.</title>
        <authorList>
            <consortium name="Avian Genome Consortium"/>
            <person name="Zhang G."/>
            <person name="Li C."/>
            <person name="Li Q."/>
            <person name="Li B."/>
            <person name="Larkin D.M."/>
            <person name="Lee C."/>
            <person name="Storz J.F."/>
            <person name="Antunes A."/>
            <person name="Greenwold M.J."/>
            <person name="Meredith R.W."/>
            <person name="Odeen A."/>
            <person name="Cui J."/>
            <person name="Zhou Q."/>
            <person name="Xu L."/>
            <person name="Pan H."/>
            <person name="Wang Z."/>
            <person name="Jin L."/>
            <person name="Zhang P."/>
            <person name="Hu H."/>
            <person name="Yang W."/>
            <person name="Hu J."/>
            <person name="Xiao J."/>
            <person name="Yang Z."/>
            <person name="Liu Y."/>
            <person name="Xie Q."/>
            <person name="Yu H."/>
            <person name="Lian J."/>
            <person name="Wen P."/>
            <person name="Zhang F."/>
            <person name="Li H."/>
            <person name="Zeng Y."/>
            <person name="Xiong Z."/>
            <person name="Liu S."/>
            <person name="Zhou L."/>
            <person name="Huang Z."/>
            <person name="An N."/>
            <person name="Wang J."/>
            <person name="Zheng Q."/>
            <person name="Xiong Y."/>
            <person name="Wang G."/>
            <person name="Wang B."/>
            <person name="Wang J."/>
            <person name="Fan Y."/>
            <person name="da Fonseca R.R."/>
            <person name="Alfaro-Nunez A."/>
            <person name="Schubert M."/>
            <person name="Orlando L."/>
            <person name="Mourier T."/>
            <person name="Howard J.T."/>
            <person name="Ganapathy G."/>
            <person name="Pfenning A."/>
            <person name="Whitney O."/>
            <person name="Rivas M.V."/>
            <person name="Hara E."/>
            <person name="Smith J."/>
            <person name="Farre M."/>
            <person name="Narayan J."/>
            <person name="Slavov G."/>
            <person name="Romanov M.N."/>
            <person name="Borges R."/>
            <person name="Machado J.P."/>
            <person name="Khan I."/>
            <person name="Springer M.S."/>
            <person name="Gatesy J."/>
            <person name="Hoffmann F.G."/>
            <person name="Opazo J.C."/>
            <person name="Hastad O."/>
            <person name="Sawyer R.H."/>
            <person name="Kim H."/>
            <person name="Kim K.W."/>
            <person name="Kim H.J."/>
            <person name="Cho S."/>
            <person name="Li N."/>
            <person name="Huang Y."/>
            <person name="Bruford M.W."/>
            <person name="Zhan X."/>
            <person name="Dixon A."/>
            <person name="Bertelsen M.F."/>
            <person name="Derryberry E."/>
            <person name="Warren W."/>
            <person name="Wilson R.K."/>
            <person name="Li S."/>
            <person name="Ray D.A."/>
            <person name="Green R.E."/>
            <person name="O'Brien S.J."/>
            <person name="Griffin D."/>
            <person name="Johnson W.E."/>
            <person name="Haussler D."/>
            <person name="Ryder O.A."/>
            <person name="Willerslev E."/>
            <person name="Graves G.R."/>
            <person name="Alstrom P."/>
            <person name="Fjeldsa J."/>
            <person name="Mindell D.P."/>
            <person name="Edwards S.V."/>
            <person name="Braun E.L."/>
            <person name="Rahbek C."/>
            <person name="Burt D.W."/>
            <person name="Houde P."/>
            <person name="Zhang Y."/>
            <person name="Yang H."/>
            <person name="Wang J."/>
            <person name="Jarvis E.D."/>
            <person name="Gilbert M.T."/>
            <person name="Wang J."/>
        </authorList>
    </citation>
    <scope>NUCLEOTIDE SEQUENCE [LARGE SCALE GENOMIC DNA]</scope>
</reference>
<reference evidence="2 3" key="1">
    <citation type="submission" date="2013-08" db="EMBL/GenBank/DDBJ databases">
        <title>Genome evolution of avian class.</title>
        <authorList>
            <person name="Zhang G."/>
            <person name="Li C."/>
        </authorList>
    </citation>
    <scope>NUCLEOTIDE SEQUENCE [LARGE SCALE GENOMIC DNA]</scope>
    <source>
        <strain evidence="2">M959</strain>
    </source>
</reference>
<gene>
    <name evidence="2" type="ORF">M959_02300</name>
</gene>
<dbReference type="AlphaFoldDB" id="A0A093DGY1"/>